<evidence type="ECO:0000313" key="3">
    <source>
        <dbReference type="Proteomes" id="UP000323161"/>
    </source>
</evidence>
<dbReference type="EMBL" id="VTUU01000001">
    <property type="protein sequence ID" value="KAA1176101.1"/>
    <property type="molecule type" value="Genomic_DNA"/>
</dbReference>
<reference evidence="2 3" key="1">
    <citation type="submission" date="2019-08" db="EMBL/GenBank/DDBJ databases">
        <title>Marinobacter ZYF650 sp. nov., a marine bacterium isolated from seawater of the Mariana trench.</title>
        <authorList>
            <person name="Ahmad W."/>
        </authorList>
    </citation>
    <scope>NUCLEOTIDE SEQUENCE [LARGE SCALE GENOMIC DNA]</scope>
    <source>
        <strain evidence="2 3">ZYF650</strain>
    </source>
</reference>
<dbReference type="Proteomes" id="UP000323161">
    <property type="component" value="Unassembled WGS sequence"/>
</dbReference>
<sequence length="442" mass="48513">MSKQTRKFVSVVLSALVIFFTPFQAVAQSLEARNLCRESGIIFAFFNGVQTTVGEANRALNEFRRIHGDERGDGENIRYEVMYNYTDGFDDFVETFEQRVLEHEQILAGRYELALEIINGGGKWWEKLAELATTIPDARDDFMDWYQAKIVQTLTTLAGNPPTLANYAEHRSRLDTWIVEGKQLLLVAHSQGNLFANSAYSYASNKTDAESLKLVHIAPASPTLNGPHRLADKDLVINALRVSGSVASITNTIPGYLIRPAGLNGQKDILGHGLLEIYLNPALGIGSSVVQDIEAELASLQPPEIDDEAETGFFTATLTWNGEGDVDLHVYEASSAHVFYQAMTGDSGYLDVDNTVANGPEHYFASCESDKLQVGTYQIGVANYDEADGRTATLQIASFRDGVLGTKSVTLGSPTGDTPSHMMFDVEVTKDDETGMYEVIAR</sequence>
<proteinExistence type="predicted"/>
<comment type="caution">
    <text evidence="2">The sequence shown here is derived from an EMBL/GenBank/DDBJ whole genome shotgun (WGS) entry which is preliminary data.</text>
</comment>
<gene>
    <name evidence="2" type="ORF">FWJ25_02925</name>
</gene>
<evidence type="ECO:0000256" key="1">
    <source>
        <dbReference type="SAM" id="SignalP"/>
    </source>
</evidence>
<organism evidence="2 3">
    <name type="scientific">Marinobacter salinexigens</name>
    <dbReference type="NCBI Taxonomy" id="2919747"/>
    <lineage>
        <taxon>Bacteria</taxon>
        <taxon>Pseudomonadati</taxon>
        <taxon>Pseudomonadota</taxon>
        <taxon>Gammaproteobacteria</taxon>
        <taxon>Pseudomonadales</taxon>
        <taxon>Marinobacteraceae</taxon>
        <taxon>Marinobacter</taxon>
    </lineage>
</organism>
<dbReference type="RefSeq" id="WP_149598727.1">
    <property type="nucleotide sequence ID" value="NZ_VTUU01000001.1"/>
</dbReference>
<feature type="chain" id="PRO_5023113843" description="DUF2135 domain-containing protein" evidence="1">
    <location>
        <begin position="28"/>
        <end position="442"/>
    </location>
</feature>
<keyword evidence="1" id="KW-0732">Signal</keyword>
<protein>
    <recommendedName>
        <fullName evidence="4">DUF2135 domain-containing protein</fullName>
    </recommendedName>
</protein>
<accession>A0A5B0VQ55</accession>
<feature type="signal peptide" evidence="1">
    <location>
        <begin position="1"/>
        <end position="27"/>
    </location>
</feature>
<name>A0A5B0VQ55_9GAMM</name>
<evidence type="ECO:0000313" key="2">
    <source>
        <dbReference type="EMBL" id="KAA1176101.1"/>
    </source>
</evidence>
<dbReference type="AlphaFoldDB" id="A0A5B0VQ55"/>
<evidence type="ECO:0008006" key="4">
    <source>
        <dbReference type="Google" id="ProtNLM"/>
    </source>
</evidence>
<keyword evidence="3" id="KW-1185">Reference proteome</keyword>